<evidence type="ECO:0000256" key="4">
    <source>
        <dbReference type="ARBA" id="ARBA00012574"/>
    </source>
</evidence>
<dbReference type="SUPFAM" id="SSF53092">
    <property type="entry name" value="Creatinase/prolidase N-terminal domain"/>
    <property type="match status" value="1"/>
</dbReference>
<keyword evidence="5" id="KW-0479">Metal-binding</keyword>
<dbReference type="SUPFAM" id="SSF55920">
    <property type="entry name" value="Creatinase/aminopeptidase"/>
    <property type="match status" value="1"/>
</dbReference>
<keyword evidence="7" id="KW-0464">Manganese</keyword>
<protein>
    <recommendedName>
        <fullName evidence="4">Xaa-Pro aminopeptidase</fullName>
        <ecNumber evidence="4">3.4.11.9</ecNumber>
    </recommendedName>
</protein>
<name>A0A6I4NPQ5_9FLAO</name>
<proteinExistence type="inferred from homology"/>
<dbReference type="InterPro" id="IPR052433">
    <property type="entry name" value="X-Pro_dipept-like"/>
</dbReference>
<dbReference type="GO" id="GO:0030145">
    <property type="term" value="F:manganese ion binding"/>
    <property type="evidence" value="ECO:0007669"/>
    <property type="project" value="InterPro"/>
</dbReference>
<reference evidence="9 10" key="1">
    <citation type="submission" date="2019-12" db="EMBL/GenBank/DDBJ databases">
        <authorList>
            <person name="Kim Y.S."/>
        </authorList>
    </citation>
    <scope>NUCLEOTIDE SEQUENCE [LARGE SCALE GENOMIC DNA]</scope>
    <source>
        <strain evidence="9 10">GA093</strain>
    </source>
</reference>
<evidence type="ECO:0000313" key="10">
    <source>
        <dbReference type="Proteomes" id="UP000471501"/>
    </source>
</evidence>
<sequence length="469" mass="52955">MKHLFLLFAFLICSNQIHSQENLPTDYLSKEFHKGRREAFRNLMPSNSVAVIFSYPERVFSKDVNYNFHQNPDLYYLSGYKEPDAVLVIFKESQGSGAAAYNEVFYVRERNAAHEVWTGRRLGVEGAKSKLGFSTVYNGKDFKDAGIDFKKFSQVIYDEIPTDIGNDNSGFDLFGLLQTFKTKAGITQPNEASIGTFTDITNALREIKTPEEMVLMRKTVKLSCMAHNEVMKAVGPDMSENEAEAIHTYIHRKHGAEDEGYPPIVGVGANGCILHYGENNSSKMDNQLLLMDVGSEYHGYSADVTRTVPANGKFTEEQKAIYQIVYDAQEAVFKLLKEGTSLRTTETAAQEVVAQGLLKLGIIKELKEARKYYPHGCSHFLGLDVHDKGNYRAPLKENMIITVEPGIYIPANSNCDKKWWNIGVRIEDDILITKDSYENLSIDSPRTWQDVEKLAAEKSTFNELKFPKI</sequence>
<evidence type="ECO:0000256" key="5">
    <source>
        <dbReference type="ARBA" id="ARBA00022723"/>
    </source>
</evidence>
<evidence type="ECO:0000256" key="7">
    <source>
        <dbReference type="ARBA" id="ARBA00023211"/>
    </source>
</evidence>
<dbReference type="Gene3D" id="3.90.230.10">
    <property type="entry name" value="Creatinase/methionine aminopeptidase superfamily"/>
    <property type="match status" value="1"/>
</dbReference>
<comment type="cofactor">
    <cofactor evidence="2">
        <name>Mn(2+)</name>
        <dbReference type="ChEBI" id="CHEBI:29035"/>
    </cofactor>
</comment>
<dbReference type="InterPro" id="IPR029149">
    <property type="entry name" value="Creatin/AminoP/Spt16_N"/>
</dbReference>
<evidence type="ECO:0000256" key="3">
    <source>
        <dbReference type="ARBA" id="ARBA00008766"/>
    </source>
</evidence>
<dbReference type="InterPro" id="IPR000994">
    <property type="entry name" value="Pept_M24"/>
</dbReference>
<comment type="caution">
    <text evidence="9">The sequence shown here is derived from an EMBL/GenBank/DDBJ whole genome shotgun (WGS) entry which is preliminary data.</text>
</comment>
<comment type="similarity">
    <text evidence="3">Belongs to the peptidase M24B family.</text>
</comment>
<dbReference type="EMBL" id="WSTB01000004">
    <property type="protein sequence ID" value="MWB94545.1"/>
    <property type="molecule type" value="Genomic_DNA"/>
</dbReference>
<feature type="domain" description="Aminopeptidase P N-terminal" evidence="8">
    <location>
        <begin position="28"/>
        <end position="171"/>
    </location>
</feature>
<dbReference type="RefSeq" id="WP_160374518.1">
    <property type="nucleotide sequence ID" value="NZ_WSTB01000004.1"/>
</dbReference>
<organism evidence="9 10">
    <name type="scientific">Flavobacterium hydrocarbonoxydans</name>
    <dbReference type="NCBI Taxonomy" id="2683249"/>
    <lineage>
        <taxon>Bacteria</taxon>
        <taxon>Pseudomonadati</taxon>
        <taxon>Bacteroidota</taxon>
        <taxon>Flavobacteriia</taxon>
        <taxon>Flavobacteriales</taxon>
        <taxon>Flavobacteriaceae</taxon>
        <taxon>Flavobacterium</taxon>
    </lineage>
</organism>
<dbReference type="CDD" id="cd01087">
    <property type="entry name" value="Prolidase"/>
    <property type="match status" value="1"/>
</dbReference>
<keyword evidence="10" id="KW-1185">Reference proteome</keyword>
<dbReference type="Pfam" id="PF05195">
    <property type="entry name" value="AMP_N"/>
    <property type="match status" value="1"/>
</dbReference>
<evidence type="ECO:0000256" key="1">
    <source>
        <dbReference type="ARBA" id="ARBA00001424"/>
    </source>
</evidence>
<dbReference type="Gene3D" id="3.40.350.10">
    <property type="entry name" value="Creatinase/prolidase N-terminal domain"/>
    <property type="match status" value="1"/>
</dbReference>
<gene>
    <name evidence="9" type="ORF">GON26_09225</name>
</gene>
<evidence type="ECO:0000259" key="8">
    <source>
        <dbReference type="SMART" id="SM01011"/>
    </source>
</evidence>
<comment type="catalytic activity">
    <reaction evidence="1">
        <text>Release of any N-terminal amino acid, including proline, that is linked to proline, even from a dipeptide or tripeptide.</text>
        <dbReference type="EC" id="3.4.11.9"/>
    </reaction>
</comment>
<dbReference type="EC" id="3.4.11.9" evidence="4"/>
<dbReference type="GO" id="GO:0006508">
    <property type="term" value="P:proteolysis"/>
    <property type="evidence" value="ECO:0007669"/>
    <property type="project" value="TreeGrafter"/>
</dbReference>
<evidence type="ECO:0000256" key="2">
    <source>
        <dbReference type="ARBA" id="ARBA00001936"/>
    </source>
</evidence>
<evidence type="ECO:0000313" key="9">
    <source>
        <dbReference type="EMBL" id="MWB94545.1"/>
    </source>
</evidence>
<accession>A0A6I4NPQ5</accession>
<keyword evidence="6" id="KW-0378">Hydrolase</keyword>
<dbReference type="GO" id="GO:0070006">
    <property type="term" value="F:metalloaminopeptidase activity"/>
    <property type="evidence" value="ECO:0007669"/>
    <property type="project" value="InterPro"/>
</dbReference>
<dbReference type="InterPro" id="IPR036005">
    <property type="entry name" value="Creatinase/aminopeptidase-like"/>
</dbReference>
<dbReference type="SMART" id="SM01011">
    <property type="entry name" value="AMP_N"/>
    <property type="match status" value="1"/>
</dbReference>
<dbReference type="InterPro" id="IPR007865">
    <property type="entry name" value="Aminopep_P_N"/>
</dbReference>
<dbReference type="PANTHER" id="PTHR43226">
    <property type="entry name" value="XAA-PRO AMINOPEPTIDASE 3"/>
    <property type="match status" value="1"/>
</dbReference>
<dbReference type="PANTHER" id="PTHR43226:SF4">
    <property type="entry name" value="XAA-PRO AMINOPEPTIDASE 3"/>
    <property type="match status" value="1"/>
</dbReference>
<dbReference type="Pfam" id="PF00557">
    <property type="entry name" value="Peptidase_M24"/>
    <property type="match status" value="1"/>
</dbReference>
<dbReference type="AlphaFoldDB" id="A0A6I4NPQ5"/>
<dbReference type="Proteomes" id="UP000471501">
    <property type="component" value="Unassembled WGS sequence"/>
</dbReference>
<evidence type="ECO:0000256" key="6">
    <source>
        <dbReference type="ARBA" id="ARBA00022801"/>
    </source>
</evidence>